<dbReference type="PANTHER" id="PTHR13878">
    <property type="entry name" value="GULONOLACTONE OXIDASE"/>
    <property type="match status" value="1"/>
</dbReference>
<evidence type="ECO:0000313" key="5">
    <source>
        <dbReference type="EMBL" id="KAF2190250.1"/>
    </source>
</evidence>
<protein>
    <recommendedName>
        <fullName evidence="4">FAD-binding PCMH-type domain-containing protein</fullName>
    </recommendedName>
</protein>
<dbReference type="Pfam" id="PF01565">
    <property type="entry name" value="FAD_binding_4"/>
    <property type="match status" value="1"/>
</dbReference>
<evidence type="ECO:0000313" key="6">
    <source>
        <dbReference type="Proteomes" id="UP000800200"/>
    </source>
</evidence>
<keyword evidence="3" id="KW-0812">Transmembrane</keyword>
<dbReference type="InterPro" id="IPR016166">
    <property type="entry name" value="FAD-bd_PCMH"/>
</dbReference>
<dbReference type="PROSITE" id="PS51387">
    <property type="entry name" value="FAD_PCMH"/>
    <property type="match status" value="1"/>
</dbReference>
<gene>
    <name evidence="5" type="ORF">K469DRAFT_699856</name>
</gene>
<keyword evidence="2" id="KW-0560">Oxidoreductase</keyword>
<feature type="transmembrane region" description="Helical" evidence="3">
    <location>
        <begin position="75"/>
        <end position="96"/>
    </location>
</feature>
<dbReference type="InterPro" id="IPR016169">
    <property type="entry name" value="FAD-bd_PCMH_sub2"/>
</dbReference>
<organism evidence="5 6">
    <name type="scientific">Zopfia rhizophila CBS 207.26</name>
    <dbReference type="NCBI Taxonomy" id="1314779"/>
    <lineage>
        <taxon>Eukaryota</taxon>
        <taxon>Fungi</taxon>
        <taxon>Dikarya</taxon>
        <taxon>Ascomycota</taxon>
        <taxon>Pezizomycotina</taxon>
        <taxon>Dothideomycetes</taxon>
        <taxon>Dothideomycetes incertae sedis</taxon>
        <taxon>Zopfiaceae</taxon>
        <taxon>Zopfia</taxon>
    </lineage>
</organism>
<name>A0A6A6EJC9_9PEZI</name>
<dbReference type="Gene3D" id="3.30.465.10">
    <property type="match status" value="2"/>
</dbReference>
<dbReference type="PANTHER" id="PTHR13878:SF91">
    <property type="entry name" value="FAD BINDING DOMAIN PROTEIN (AFU_ORTHOLOGUE AFUA_6G12070)-RELATED"/>
    <property type="match status" value="1"/>
</dbReference>
<dbReference type="EMBL" id="ML994619">
    <property type="protein sequence ID" value="KAF2190250.1"/>
    <property type="molecule type" value="Genomic_DNA"/>
</dbReference>
<sequence>MDFKMDFKSLLSAVPQHSSKSGETKPLLNEKFVQLDTSMDTRKGTADVNEKVERWRIVSPCSNEDRKQITNRKWLSLWLFLLVLCGTIFFASFTFYSACIHTTHTSHASSGTTKPQTPVSEDVVSNYTCTPFQSCWPSVGQWSAFNQSIGGNLKLTVPWAAPCYSSMGSIECQHVTSNYMNGMSRTAQYGSMEFLDWETCGQSNCFLNSFAPTSPVSGICSLGRLSSYYVEAHSANDISKALDFAREHGIRVSIKNTGHDYFGRSNSPNSLAIWTHHMKDAKYHKTFQPKNCKAKYENVGEIGAGIQAKEAWEYFEPLGMLVTVGAVSSVGIAGGFGQGGGHGPLGPTWGLMVDNAIEFDVATADGRLRTVNECTDPDLFWAMRGGGGGTYGVLTSYRFQLHPAVPLNVYSFQAHFPPPAGDLDITKSEVHRDIVTALARNQTLFAEHGIAGYNFFLPDHMVSLQILPSSDTKAIKQITAQWHDFLTSYPGLNITENTYHRFPKFSDWHKFSETPSIARNGPVGIGLAESGRFIPKKLFTEPRDIDQVVDAVVTAMQFSYVNKSGGSAQLYATGPLNHPDNSKTGVNPAWRDAMWEVIMGGIWTSNTPLNVREQIQSTITDSINPFKRLTPGGGCYLNEGDWTEEDWQQTFFGSNYDKLLSVKKKYDPTGLFNCWKCVGWTGYEDPMYSCYVQSRKTLNPTIPLDLVD</sequence>
<feature type="domain" description="FAD-binding PCMH-type" evidence="4">
    <location>
        <begin position="222"/>
        <end position="404"/>
    </location>
</feature>
<accession>A0A6A6EJC9</accession>
<evidence type="ECO:0000256" key="1">
    <source>
        <dbReference type="ARBA" id="ARBA00005466"/>
    </source>
</evidence>
<comment type="similarity">
    <text evidence="1">Belongs to the oxygen-dependent FAD-linked oxidoreductase family.</text>
</comment>
<dbReference type="InterPro" id="IPR012951">
    <property type="entry name" value="BBE"/>
</dbReference>
<evidence type="ECO:0000256" key="3">
    <source>
        <dbReference type="SAM" id="Phobius"/>
    </source>
</evidence>
<keyword evidence="3" id="KW-1133">Transmembrane helix</keyword>
<proteinExistence type="inferred from homology"/>
<dbReference type="OrthoDB" id="9983560at2759"/>
<evidence type="ECO:0000259" key="4">
    <source>
        <dbReference type="PROSITE" id="PS51387"/>
    </source>
</evidence>
<dbReference type="AlphaFoldDB" id="A0A6A6EJC9"/>
<dbReference type="SUPFAM" id="SSF56176">
    <property type="entry name" value="FAD-binding/transporter-associated domain-like"/>
    <property type="match status" value="1"/>
</dbReference>
<dbReference type="GO" id="GO:0016491">
    <property type="term" value="F:oxidoreductase activity"/>
    <property type="evidence" value="ECO:0007669"/>
    <property type="project" value="UniProtKB-KW"/>
</dbReference>
<keyword evidence="3" id="KW-0472">Membrane</keyword>
<dbReference type="GO" id="GO:0071949">
    <property type="term" value="F:FAD binding"/>
    <property type="evidence" value="ECO:0007669"/>
    <property type="project" value="InterPro"/>
</dbReference>
<evidence type="ECO:0000256" key="2">
    <source>
        <dbReference type="ARBA" id="ARBA00023002"/>
    </source>
</evidence>
<reference evidence="5" key="1">
    <citation type="journal article" date="2020" name="Stud. Mycol.">
        <title>101 Dothideomycetes genomes: a test case for predicting lifestyles and emergence of pathogens.</title>
        <authorList>
            <person name="Haridas S."/>
            <person name="Albert R."/>
            <person name="Binder M."/>
            <person name="Bloem J."/>
            <person name="Labutti K."/>
            <person name="Salamov A."/>
            <person name="Andreopoulos B."/>
            <person name="Baker S."/>
            <person name="Barry K."/>
            <person name="Bills G."/>
            <person name="Bluhm B."/>
            <person name="Cannon C."/>
            <person name="Castanera R."/>
            <person name="Culley D."/>
            <person name="Daum C."/>
            <person name="Ezra D."/>
            <person name="Gonzalez J."/>
            <person name="Henrissat B."/>
            <person name="Kuo A."/>
            <person name="Liang C."/>
            <person name="Lipzen A."/>
            <person name="Lutzoni F."/>
            <person name="Magnuson J."/>
            <person name="Mondo S."/>
            <person name="Nolan M."/>
            <person name="Ohm R."/>
            <person name="Pangilinan J."/>
            <person name="Park H.-J."/>
            <person name="Ramirez L."/>
            <person name="Alfaro M."/>
            <person name="Sun H."/>
            <person name="Tritt A."/>
            <person name="Yoshinaga Y."/>
            <person name="Zwiers L.-H."/>
            <person name="Turgeon B."/>
            <person name="Goodwin S."/>
            <person name="Spatafora J."/>
            <person name="Crous P."/>
            <person name="Grigoriev I."/>
        </authorList>
    </citation>
    <scope>NUCLEOTIDE SEQUENCE</scope>
    <source>
        <strain evidence="5">CBS 207.26</strain>
    </source>
</reference>
<dbReference type="Pfam" id="PF08031">
    <property type="entry name" value="BBE"/>
    <property type="match status" value="1"/>
</dbReference>
<dbReference type="Proteomes" id="UP000800200">
    <property type="component" value="Unassembled WGS sequence"/>
</dbReference>
<dbReference type="InterPro" id="IPR050432">
    <property type="entry name" value="FAD-linked_Oxidoreductases_BP"/>
</dbReference>
<keyword evidence="6" id="KW-1185">Reference proteome</keyword>
<dbReference type="InterPro" id="IPR036318">
    <property type="entry name" value="FAD-bd_PCMH-like_sf"/>
</dbReference>
<dbReference type="InterPro" id="IPR006094">
    <property type="entry name" value="Oxid_FAD_bind_N"/>
</dbReference>